<keyword evidence="1" id="KW-1133">Transmembrane helix</keyword>
<keyword evidence="3" id="KW-1185">Reference proteome</keyword>
<feature type="transmembrane region" description="Helical" evidence="1">
    <location>
        <begin position="6"/>
        <end position="30"/>
    </location>
</feature>
<evidence type="ECO:0000313" key="2">
    <source>
        <dbReference type="EMBL" id="MFC7441852.1"/>
    </source>
</evidence>
<name>A0ABW2RL95_9BACL</name>
<keyword evidence="1" id="KW-0812">Transmembrane</keyword>
<organism evidence="2 3">
    <name type="scientific">Laceyella putida</name>
    <dbReference type="NCBI Taxonomy" id="110101"/>
    <lineage>
        <taxon>Bacteria</taxon>
        <taxon>Bacillati</taxon>
        <taxon>Bacillota</taxon>
        <taxon>Bacilli</taxon>
        <taxon>Bacillales</taxon>
        <taxon>Thermoactinomycetaceae</taxon>
        <taxon>Laceyella</taxon>
    </lineage>
</organism>
<comment type="caution">
    <text evidence="2">The sequence shown here is derived from an EMBL/GenBank/DDBJ whole genome shotgun (WGS) entry which is preliminary data.</text>
</comment>
<protein>
    <submittedName>
        <fullName evidence="2">Uncharacterized protein</fullName>
    </submittedName>
</protein>
<accession>A0ABW2RL95</accession>
<sequence length="85" mass="9567">MAWIFLGYIVFFGALILALGLLAFSVFTLATEGFKLGPLKLCMLRALKVKKYQPKGIVLSPEDAPQLFRIVKKNTSPIPMRRKQL</sequence>
<proteinExistence type="predicted"/>
<dbReference type="Proteomes" id="UP001596500">
    <property type="component" value="Unassembled WGS sequence"/>
</dbReference>
<evidence type="ECO:0000256" key="1">
    <source>
        <dbReference type="SAM" id="Phobius"/>
    </source>
</evidence>
<dbReference type="EMBL" id="JBHTBW010000039">
    <property type="protein sequence ID" value="MFC7441852.1"/>
    <property type="molecule type" value="Genomic_DNA"/>
</dbReference>
<dbReference type="RefSeq" id="WP_379865345.1">
    <property type="nucleotide sequence ID" value="NZ_JBHTBW010000039.1"/>
</dbReference>
<gene>
    <name evidence="2" type="ORF">ACFQNG_12190</name>
</gene>
<keyword evidence="1" id="KW-0472">Membrane</keyword>
<evidence type="ECO:0000313" key="3">
    <source>
        <dbReference type="Proteomes" id="UP001596500"/>
    </source>
</evidence>
<reference evidence="3" key="1">
    <citation type="journal article" date="2019" name="Int. J. Syst. Evol. Microbiol.">
        <title>The Global Catalogue of Microorganisms (GCM) 10K type strain sequencing project: providing services to taxonomists for standard genome sequencing and annotation.</title>
        <authorList>
            <consortium name="The Broad Institute Genomics Platform"/>
            <consortium name="The Broad Institute Genome Sequencing Center for Infectious Disease"/>
            <person name="Wu L."/>
            <person name="Ma J."/>
        </authorList>
    </citation>
    <scope>NUCLEOTIDE SEQUENCE [LARGE SCALE GENOMIC DNA]</scope>
    <source>
        <strain evidence="3">CGMCC 1.12942</strain>
    </source>
</reference>